<keyword evidence="2" id="KW-0472">Membrane</keyword>
<evidence type="ECO:0000256" key="2">
    <source>
        <dbReference type="SAM" id="Phobius"/>
    </source>
</evidence>
<dbReference type="EMBL" id="MEZK01000021">
    <property type="protein sequence ID" value="OGD62504.1"/>
    <property type="molecule type" value="Genomic_DNA"/>
</dbReference>
<evidence type="ECO:0000256" key="1">
    <source>
        <dbReference type="SAM" id="MobiDB-lite"/>
    </source>
</evidence>
<keyword evidence="2" id="KW-1133">Transmembrane helix</keyword>
<organism evidence="3 4">
    <name type="scientific">Candidatus Beckwithbacteria bacterium RBG_13_42_9</name>
    <dbReference type="NCBI Taxonomy" id="1797457"/>
    <lineage>
        <taxon>Bacteria</taxon>
        <taxon>Candidatus Beckwithiibacteriota</taxon>
    </lineage>
</organism>
<name>A0A1F5E5G7_9BACT</name>
<keyword evidence="2" id="KW-0812">Transmembrane</keyword>
<gene>
    <name evidence="3" type="ORF">A2160_00305</name>
</gene>
<feature type="transmembrane region" description="Helical" evidence="2">
    <location>
        <begin position="74"/>
        <end position="92"/>
    </location>
</feature>
<evidence type="ECO:0000313" key="3">
    <source>
        <dbReference type="EMBL" id="OGD62504.1"/>
    </source>
</evidence>
<evidence type="ECO:0000313" key="4">
    <source>
        <dbReference type="Proteomes" id="UP000177006"/>
    </source>
</evidence>
<dbReference type="Proteomes" id="UP000177006">
    <property type="component" value="Unassembled WGS sequence"/>
</dbReference>
<feature type="compositionally biased region" description="Polar residues" evidence="1">
    <location>
        <begin position="35"/>
        <end position="47"/>
    </location>
</feature>
<accession>A0A1F5E5G7</accession>
<comment type="caution">
    <text evidence="3">The sequence shown here is derived from an EMBL/GenBank/DDBJ whole genome shotgun (WGS) entry which is preliminary data.</text>
</comment>
<protein>
    <submittedName>
        <fullName evidence="3">Uncharacterized protein</fullName>
    </submittedName>
</protein>
<reference evidence="3 4" key="1">
    <citation type="journal article" date="2016" name="Nat. Commun.">
        <title>Thousands of microbial genomes shed light on interconnected biogeochemical processes in an aquifer system.</title>
        <authorList>
            <person name="Anantharaman K."/>
            <person name="Brown C.T."/>
            <person name="Hug L.A."/>
            <person name="Sharon I."/>
            <person name="Castelle C.J."/>
            <person name="Probst A.J."/>
            <person name="Thomas B.C."/>
            <person name="Singh A."/>
            <person name="Wilkins M.J."/>
            <person name="Karaoz U."/>
            <person name="Brodie E.L."/>
            <person name="Williams K.H."/>
            <person name="Hubbard S.S."/>
            <person name="Banfield J.F."/>
        </authorList>
    </citation>
    <scope>NUCLEOTIDE SEQUENCE [LARGE SCALE GENOMIC DNA]</scope>
</reference>
<proteinExistence type="predicted"/>
<dbReference type="AlphaFoldDB" id="A0A1F5E5G7"/>
<feature type="region of interest" description="Disordered" evidence="1">
    <location>
        <begin position="21"/>
        <end position="53"/>
    </location>
</feature>
<sequence>MSKKHRTRREKVIARLRRQVIQKSSSKTAEKPIDNNHSTVAHASPTATPKEKSPGLEEIYFYDPKLIKKGLAKTLFFSLSFVAIILILYWYLEMGGQHLLAPFLPQFFK</sequence>